<feature type="domain" description="TRAM" evidence="7">
    <location>
        <begin position="253"/>
        <end position="318"/>
    </location>
</feature>
<accession>A0A5C8EST8</accession>
<evidence type="ECO:0000256" key="4">
    <source>
        <dbReference type="ARBA" id="ARBA00022801"/>
    </source>
</evidence>
<keyword evidence="6" id="KW-1133">Transmembrane helix</keyword>
<feature type="transmembrane region" description="Helical" evidence="6">
    <location>
        <begin position="89"/>
        <end position="108"/>
    </location>
</feature>
<dbReference type="InterPro" id="IPR002792">
    <property type="entry name" value="TRAM_dom"/>
</dbReference>
<keyword evidence="6" id="KW-0812">Transmembrane</keyword>
<keyword evidence="6" id="KW-0472">Membrane</keyword>
<evidence type="ECO:0000313" key="8">
    <source>
        <dbReference type="EMBL" id="TXJ39981.1"/>
    </source>
</evidence>
<proteinExistence type="predicted"/>
<dbReference type="GO" id="GO:0016740">
    <property type="term" value="F:transferase activity"/>
    <property type="evidence" value="ECO:0007669"/>
    <property type="project" value="UniProtKB-KW"/>
</dbReference>
<dbReference type="CDD" id="cd09877">
    <property type="entry name" value="PIN_YacL-like"/>
    <property type="match status" value="1"/>
</dbReference>
<evidence type="ECO:0000256" key="1">
    <source>
        <dbReference type="ARBA" id="ARBA00001946"/>
    </source>
</evidence>
<comment type="caution">
    <text evidence="8">The sequence shown here is derived from an EMBL/GenBank/DDBJ whole genome shotgun (WGS) entry which is preliminary data.</text>
</comment>
<evidence type="ECO:0000256" key="6">
    <source>
        <dbReference type="SAM" id="Phobius"/>
    </source>
</evidence>
<dbReference type="InterPro" id="IPR002716">
    <property type="entry name" value="PIN_dom"/>
</dbReference>
<dbReference type="EMBL" id="SAXY01000053">
    <property type="protein sequence ID" value="TXJ39981.1"/>
    <property type="molecule type" value="Genomic_DNA"/>
</dbReference>
<dbReference type="OrthoDB" id="9780734at2"/>
<evidence type="ECO:0000313" key="9">
    <source>
        <dbReference type="Proteomes" id="UP000323176"/>
    </source>
</evidence>
<name>A0A5C8EST8_BRAPL</name>
<organism evidence="8 9">
    <name type="scientific">Brachyspira pilosicoli</name>
    <name type="common">Serpulina pilosicoli</name>
    <dbReference type="NCBI Taxonomy" id="52584"/>
    <lineage>
        <taxon>Bacteria</taxon>
        <taxon>Pseudomonadati</taxon>
        <taxon>Spirochaetota</taxon>
        <taxon>Spirochaetia</taxon>
        <taxon>Brachyspirales</taxon>
        <taxon>Brachyspiraceae</taxon>
        <taxon>Brachyspira</taxon>
    </lineage>
</organism>
<evidence type="ECO:0000256" key="2">
    <source>
        <dbReference type="ARBA" id="ARBA00022679"/>
    </source>
</evidence>
<feature type="transmembrane region" description="Helical" evidence="6">
    <location>
        <begin position="5"/>
        <end position="20"/>
    </location>
</feature>
<dbReference type="PANTHER" id="PTHR11603">
    <property type="entry name" value="AAA FAMILY ATPASE"/>
    <property type="match status" value="1"/>
</dbReference>
<reference evidence="8 9" key="1">
    <citation type="journal article" date="1992" name="Lakartidningen">
        <title>[Penicillin V and not amoxicillin is the first choice preparation in acute otitis].</title>
        <authorList>
            <person name="Kamme C."/>
            <person name="Lundgren K."/>
            <person name="Prellner K."/>
        </authorList>
    </citation>
    <scope>NUCLEOTIDE SEQUENCE [LARGE SCALE GENOMIC DNA]</scope>
    <source>
        <strain evidence="8 9">PC5538III-hc</strain>
    </source>
</reference>
<dbReference type="GO" id="GO:0016787">
    <property type="term" value="F:hydrolase activity"/>
    <property type="evidence" value="ECO:0007669"/>
    <property type="project" value="UniProtKB-KW"/>
</dbReference>
<dbReference type="PROSITE" id="PS50926">
    <property type="entry name" value="TRAM"/>
    <property type="match status" value="1"/>
</dbReference>
<dbReference type="InterPro" id="IPR029060">
    <property type="entry name" value="PIN-like_dom_sf"/>
</dbReference>
<feature type="transmembrane region" description="Helical" evidence="6">
    <location>
        <begin position="26"/>
        <end position="47"/>
    </location>
</feature>
<protein>
    <submittedName>
        <fullName evidence="8">TRAM domain-containing protein</fullName>
    </submittedName>
</protein>
<dbReference type="Proteomes" id="UP000323176">
    <property type="component" value="Unassembled WGS sequence"/>
</dbReference>
<dbReference type="SUPFAM" id="SSF88723">
    <property type="entry name" value="PIN domain-like"/>
    <property type="match status" value="1"/>
</dbReference>
<evidence type="ECO:0000259" key="7">
    <source>
        <dbReference type="PROSITE" id="PS50926"/>
    </source>
</evidence>
<dbReference type="Pfam" id="PF01938">
    <property type="entry name" value="TRAM"/>
    <property type="match status" value="1"/>
</dbReference>
<comment type="cofactor">
    <cofactor evidence="1">
        <name>Mg(2+)</name>
        <dbReference type="ChEBI" id="CHEBI:18420"/>
    </cofactor>
</comment>
<keyword evidence="5" id="KW-0460">Magnesium</keyword>
<dbReference type="AlphaFoldDB" id="A0A5C8EST8"/>
<feature type="transmembrane region" description="Helical" evidence="6">
    <location>
        <begin position="56"/>
        <end position="83"/>
    </location>
</feature>
<keyword evidence="2" id="KW-0808">Transferase</keyword>
<dbReference type="GO" id="GO:0004518">
    <property type="term" value="F:nuclease activity"/>
    <property type="evidence" value="ECO:0007669"/>
    <property type="project" value="UniProtKB-KW"/>
</dbReference>
<evidence type="ECO:0000256" key="5">
    <source>
        <dbReference type="ARBA" id="ARBA00022842"/>
    </source>
</evidence>
<keyword evidence="4" id="KW-0378">Hydrolase</keyword>
<evidence type="ECO:0000256" key="3">
    <source>
        <dbReference type="ARBA" id="ARBA00022722"/>
    </source>
</evidence>
<gene>
    <name evidence="8" type="ORF">EPJ72_08610</name>
</gene>
<dbReference type="SMART" id="SM00670">
    <property type="entry name" value="PINc"/>
    <property type="match status" value="1"/>
</dbReference>
<dbReference type="Gene3D" id="3.40.50.1010">
    <property type="entry name" value="5'-nuclease"/>
    <property type="match status" value="1"/>
</dbReference>
<dbReference type="InterPro" id="IPR052041">
    <property type="entry name" value="Nucleic_acid_metab_PIN/TRAM"/>
</dbReference>
<sequence>MWRIIYFACSILALIFDYIYNKLFNINTIIFFVVSSILMILLDLFFIRKRSSKTTLVIFVSFFLTIITVILTLNVINIIGINLSLNKKLIILFIEGYLTFAIISSLIPNISNILKLTKTDKIKTAKILDTSVIVDGRVYDIAEKKFFDGLLILPEFVIKEIQFLSDSRDQQKRIRGRRALEILNKMKSSKNILLSVTDVDFPNIKEVDLKLIELAKKMDAKVITNDFNLMKVASIHGVDILNINDLANCLQVVVLPGETIKIDLIREGKDKQALGYLEDGTMIVVDNAKHLIGKSVDIEIDNVLPKEAGRVIFASLVTKPQNNQQNNKKKQNREHK</sequence>
<dbReference type="Pfam" id="PF01850">
    <property type="entry name" value="PIN"/>
    <property type="match status" value="1"/>
</dbReference>
<dbReference type="PANTHER" id="PTHR11603:SF147">
    <property type="entry name" value="MEMBRANE PROTEIN"/>
    <property type="match status" value="1"/>
</dbReference>
<keyword evidence="3" id="KW-0540">Nuclease</keyword>